<accession>A0A174RZP5</accession>
<dbReference type="GeneID" id="72464045"/>
<gene>
    <name evidence="5" type="primary">acm_2</name>
    <name evidence="5" type="ORF">ERS852551_02268</name>
</gene>
<dbReference type="PROSITE" id="PS51904">
    <property type="entry name" value="GLYCOSYL_HYDROL_F25_2"/>
    <property type="match status" value="1"/>
</dbReference>
<dbReference type="Pfam" id="PF01183">
    <property type="entry name" value="Glyco_hydro_25"/>
    <property type="match status" value="1"/>
</dbReference>
<evidence type="ECO:0000256" key="4">
    <source>
        <dbReference type="SAM" id="SignalP"/>
    </source>
</evidence>
<name>A0A174RZP5_9FIRM</name>
<evidence type="ECO:0000313" key="6">
    <source>
        <dbReference type="Proteomes" id="UP000095765"/>
    </source>
</evidence>
<dbReference type="Proteomes" id="UP000095765">
    <property type="component" value="Unassembled WGS sequence"/>
</dbReference>
<proteinExistence type="inferred from homology"/>
<evidence type="ECO:0000256" key="1">
    <source>
        <dbReference type="ARBA" id="ARBA00010646"/>
    </source>
</evidence>
<dbReference type="GO" id="GO:0009253">
    <property type="term" value="P:peptidoglycan catabolic process"/>
    <property type="evidence" value="ECO:0007669"/>
    <property type="project" value="InterPro"/>
</dbReference>
<dbReference type="OrthoDB" id="9765879at2"/>
<dbReference type="InterPro" id="IPR002053">
    <property type="entry name" value="Glyco_hydro_25"/>
</dbReference>
<dbReference type="GO" id="GO:0003796">
    <property type="term" value="F:lysozyme activity"/>
    <property type="evidence" value="ECO:0007669"/>
    <property type="project" value="UniProtKB-EC"/>
</dbReference>
<dbReference type="AlphaFoldDB" id="A0A174RZP5"/>
<dbReference type="GO" id="GO:0016052">
    <property type="term" value="P:carbohydrate catabolic process"/>
    <property type="evidence" value="ECO:0007669"/>
    <property type="project" value="TreeGrafter"/>
</dbReference>
<keyword evidence="2 5" id="KW-0378">Hydrolase</keyword>
<keyword evidence="3 5" id="KW-0326">Glycosidase</keyword>
<dbReference type="Gene3D" id="3.20.20.80">
    <property type="entry name" value="Glycosidases"/>
    <property type="match status" value="1"/>
</dbReference>
<dbReference type="SUPFAM" id="SSF51445">
    <property type="entry name" value="(Trans)glycosidases"/>
    <property type="match status" value="1"/>
</dbReference>
<dbReference type="InterPro" id="IPR017853">
    <property type="entry name" value="GH"/>
</dbReference>
<evidence type="ECO:0000256" key="3">
    <source>
        <dbReference type="ARBA" id="ARBA00023295"/>
    </source>
</evidence>
<dbReference type="PANTHER" id="PTHR34135">
    <property type="entry name" value="LYSOZYME"/>
    <property type="match status" value="1"/>
</dbReference>
<dbReference type="GO" id="GO:0016998">
    <property type="term" value="P:cell wall macromolecule catabolic process"/>
    <property type="evidence" value="ECO:0007669"/>
    <property type="project" value="InterPro"/>
</dbReference>
<dbReference type="InterPro" id="IPR018077">
    <property type="entry name" value="Glyco_hydro_fam25_subgr"/>
</dbReference>
<organism evidence="5 6">
    <name type="scientific">Anaerotruncus colihominis</name>
    <dbReference type="NCBI Taxonomy" id="169435"/>
    <lineage>
        <taxon>Bacteria</taxon>
        <taxon>Bacillati</taxon>
        <taxon>Bacillota</taxon>
        <taxon>Clostridia</taxon>
        <taxon>Eubacteriales</taxon>
        <taxon>Oscillospiraceae</taxon>
        <taxon>Anaerotruncus</taxon>
    </lineage>
</organism>
<dbReference type="SMART" id="SM00641">
    <property type="entry name" value="Glyco_25"/>
    <property type="match status" value="1"/>
</dbReference>
<sequence length="356" mass="39537">MQLKKNARILSALLAAALVALTPAASVSAAGRLLKPVDEAGYEEPDDRTGSGSASVSSGANISVKLLKQVARDYDIDPDFLDEIDGKKSIRQSTLKSYAREYGLPAQYVQRFFDDCFVFKTGNTLEYIPIESGIPKNHIDWNSLTRRSNGELRYGNARKGIDVSEFQGTINWDQVKASGVDFAFIRVGYRGYGTGKLNYDSRYQQNIEGALDAGIDVGVYFYSQAVNRSEALEEARMLLDAIDGYDITYPVVLDIEGAPSASARTSRLTPRTTTQIVDAFCGAVEDAGYTPMVYSYTKWFIEKMDLAAISEYDVWLAQYYKVPFYPYKLDILQYSSTGRVNGISGNVDMNIAFTRY</sequence>
<feature type="chain" id="PRO_5008032384" evidence="4">
    <location>
        <begin position="30"/>
        <end position="356"/>
    </location>
</feature>
<dbReference type="RefSeq" id="WP_006876727.1">
    <property type="nucleotide sequence ID" value="NZ_CABIWA010000005.1"/>
</dbReference>
<feature type="signal peptide" evidence="4">
    <location>
        <begin position="1"/>
        <end position="29"/>
    </location>
</feature>
<dbReference type="CDD" id="cd06414">
    <property type="entry name" value="GH25_LytC-like"/>
    <property type="match status" value="1"/>
</dbReference>
<protein>
    <submittedName>
        <fullName evidence="5">Lysozyme M1</fullName>
        <ecNumber evidence="5">3.2.1.17</ecNumber>
    </submittedName>
</protein>
<keyword evidence="4" id="KW-0732">Signal</keyword>
<comment type="similarity">
    <text evidence="1">Belongs to the glycosyl hydrolase 25 family.</text>
</comment>
<reference evidence="5 6" key="1">
    <citation type="submission" date="2015-09" db="EMBL/GenBank/DDBJ databases">
        <authorList>
            <consortium name="Pathogen Informatics"/>
        </authorList>
    </citation>
    <scope>NUCLEOTIDE SEQUENCE [LARGE SCALE GENOMIC DNA]</scope>
    <source>
        <strain evidence="5 6">2789STDY5834939</strain>
    </source>
</reference>
<evidence type="ECO:0000256" key="2">
    <source>
        <dbReference type="ARBA" id="ARBA00022801"/>
    </source>
</evidence>
<dbReference type="EC" id="3.2.1.17" evidence="5"/>
<evidence type="ECO:0000313" key="5">
    <source>
        <dbReference type="EMBL" id="CUP88655.1"/>
    </source>
</evidence>
<dbReference type="PANTHER" id="PTHR34135:SF2">
    <property type="entry name" value="LYSOZYME"/>
    <property type="match status" value="1"/>
</dbReference>
<dbReference type="EMBL" id="CZBE01000015">
    <property type="protein sequence ID" value="CUP88655.1"/>
    <property type="molecule type" value="Genomic_DNA"/>
</dbReference>